<dbReference type="Proteomes" id="UP000683925">
    <property type="component" value="Unassembled WGS sequence"/>
</dbReference>
<sequence length="324" mass="38199">MSINQNFEQFAIRIELTKLLSELNYKNLSFNQGNTQKRPSELQHTLNWFLMTGIFLSETKCCQKTKSLSPILSDNLKSNLIKHIMHHKISSNGIGIIYNNNNNNDNNKKQVDFILKEKDQLLIQLFQSSLTLPLKVQTTQNSLTFAWNQRRNQILNLILLFGVCEGNQIIQQTQRINIQQLLMNNQSNFLGRNVLLYLISICFQNVYQESRTNSNQTQLGVSNYIGFDVVVEQEMGRLWQMRIQRRSNKGAEHPFIFLNQKIKGFEKQIQKYVDQSKSHKLKRDAYYQYQRSPSLFQNIYSCNRIHIWNLCKMMMRCVMKIQKT</sequence>
<keyword evidence="2" id="KW-1185">Reference proteome</keyword>
<organism evidence="1 2">
    <name type="scientific">Paramecium octaurelia</name>
    <dbReference type="NCBI Taxonomy" id="43137"/>
    <lineage>
        <taxon>Eukaryota</taxon>
        <taxon>Sar</taxon>
        <taxon>Alveolata</taxon>
        <taxon>Ciliophora</taxon>
        <taxon>Intramacronucleata</taxon>
        <taxon>Oligohymenophorea</taxon>
        <taxon>Peniculida</taxon>
        <taxon>Parameciidae</taxon>
        <taxon>Paramecium</taxon>
    </lineage>
</organism>
<name>A0A8S1UKJ9_PAROT</name>
<comment type="caution">
    <text evidence="1">The sequence shown here is derived from an EMBL/GenBank/DDBJ whole genome shotgun (WGS) entry which is preliminary data.</text>
</comment>
<dbReference type="EMBL" id="CAJJDP010000046">
    <property type="protein sequence ID" value="CAD8164975.1"/>
    <property type="molecule type" value="Genomic_DNA"/>
</dbReference>
<proteinExistence type="predicted"/>
<reference evidence="1" key="1">
    <citation type="submission" date="2021-01" db="EMBL/GenBank/DDBJ databases">
        <authorList>
            <consortium name="Genoscope - CEA"/>
            <person name="William W."/>
        </authorList>
    </citation>
    <scope>NUCLEOTIDE SEQUENCE</scope>
</reference>
<protein>
    <submittedName>
        <fullName evidence="1">Uncharacterized protein</fullName>
    </submittedName>
</protein>
<evidence type="ECO:0000313" key="1">
    <source>
        <dbReference type="EMBL" id="CAD8164975.1"/>
    </source>
</evidence>
<gene>
    <name evidence="1" type="ORF">POCTA_138.1.T0460031</name>
</gene>
<evidence type="ECO:0000313" key="2">
    <source>
        <dbReference type="Proteomes" id="UP000683925"/>
    </source>
</evidence>
<dbReference type="AlphaFoldDB" id="A0A8S1UKJ9"/>
<accession>A0A8S1UKJ9</accession>